<protein>
    <submittedName>
        <fullName evidence="2">Uncharacterized protein</fullName>
    </submittedName>
</protein>
<name>A0A5B0P9Y4_PUCGR</name>
<comment type="caution">
    <text evidence="2">The sequence shown here is derived from an EMBL/GenBank/DDBJ whole genome shotgun (WGS) entry which is preliminary data.</text>
</comment>
<accession>A0A5B0P9Y4</accession>
<dbReference type="Proteomes" id="UP000325313">
    <property type="component" value="Unassembled WGS sequence"/>
</dbReference>
<gene>
    <name evidence="2" type="ORF">PGTUg99_004930</name>
</gene>
<keyword evidence="1" id="KW-0812">Transmembrane</keyword>
<proteinExistence type="predicted"/>
<reference evidence="2 3" key="1">
    <citation type="submission" date="2019-05" db="EMBL/GenBank/DDBJ databases">
        <title>Emergence of the Ug99 lineage of the wheat stem rust pathogen through somatic hybridization.</title>
        <authorList>
            <person name="Li F."/>
            <person name="Upadhyaya N.M."/>
            <person name="Sperschneider J."/>
            <person name="Matny O."/>
            <person name="Nguyen-Phuc H."/>
            <person name="Mago R."/>
            <person name="Raley C."/>
            <person name="Miller M.E."/>
            <person name="Silverstein K.A.T."/>
            <person name="Henningsen E."/>
            <person name="Hirsch C.D."/>
            <person name="Visser B."/>
            <person name="Pretorius Z.A."/>
            <person name="Steffenson B.J."/>
            <person name="Schwessinger B."/>
            <person name="Dodds P.N."/>
            <person name="Figueroa M."/>
        </authorList>
    </citation>
    <scope>NUCLEOTIDE SEQUENCE [LARGE SCALE GENOMIC DNA]</scope>
    <source>
        <strain evidence="2 3">Ug99</strain>
    </source>
</reference>
<keyword evidence="1" id="KW-1133">Transmembrane helix</keyword>
<feature type="transmembrane region" description="Helical" evidence="1">
    <location>
        <begin position="93"/>
        <end position="116"/>
    </location>
</feature>
<evidence type="ECO:0000313" key="3">
    <source>
        <dbReference type="Proteomes" id="UP000325313"/>
    </source>
</evidence>
<evidence type="ECO:0000313" key="2">
    <source>
        <dbReference type="EMBL" id="KAA1097108.1"/>
    </source>
</evidence>
<dbReference type="EMBL" id="VDEP01000353">
    <property type="protein sequence ID" value="KAA1097108.1"/>
    <property type="molecule type" value="Genomic_DNA"/>
</dbReference>
<dbReference type="AlphaFoldDB" id="A0A5B0P9Y4"/>
<evidence type="ECO:0000256" key="1">
    <source>
        <dbReference type="SAM" id="Phobius"/>
    </source>
</evidence>
<sequence>MSLDDMCRAQLLKHNLSTCLMPLTCSPILTATTSYHTPLHVVPKKGISSTSSTSLVYPSPCRLIPSELWCKPLHTYILSVLNTPTIITLHLHYLASVLSFYLYLTIPDLSLIFSFIL</sequence>
<organism evidence="2 3">
    <name type="scientific">Puccinia graminis f. sp. tritici</name>
    <dbReference type="NCBI Taxonomy" id="56615"/>
    <lineage>
        <taxon>Eukaryota</taxon>
        <taxon>Fungi</taxon>
        <taxon>Dikarya</taxon>
        <taxon>Basidiomycota</taxon>
        <taxon>Pucciniomycotina</taxon>
        <taxon>Pucciniomycetes</taxon>
        <taxon>Pucciniales</taxon>
        <taxon>Pucciniaceae</taxon>
        <taxon>Puccinia</taxon>
    </lineage>
</organism>
<keyword evidence="1" id="KW-0472">Membrane</keyword>